<sequence length="114" mass="13216">MDNLTNDAKFLISSMYATYIKRRKENVSKEESRNFQSIDYIKENIMPEWTYDDILDTCFELKRHGYISGTAGNDTLYLVSITTDAIAELEVSFKDKLDVVLDYVGKIKNLIPFI</sequence>
<comment type="caution">
    <text evidence="1">The sequence shown here is derived from an EMBL/GenBank/DDBJ whole genome shotgun (WGS) entry which is preliminary data.</text>
</comment>
<protein>
    <submittedName>
        <fullName evidence="1">Uncharacterized protein</fullName>
    </submittedName>
</protein>
<dbReference type="Proteomes" id="UP000182015">
    <property type="component" value="Unassembled WGS sequence"/>
</dbReference>
<proteinExistence type="predicted"/>
<evidence type="ECO:0000313" key="1">
    <source>
        <dbReference type="EMBL" id="OJF71081.1"/>
    </source>
</evidence>
<accession>A0A1L8MK48</accession>
<dbReference type="OrthoDB" id="2339754at2"/>
<organism evidence="1 2">
    <name type="scientific">Streptococcus bovimastitidis</name>
    <dbReference type="NCBI Taxonomy" id="1856638"/>
    <lineage>
        <taxon>Bacteria</taxon>
        <taxon>Bacillati</taxon>
        <taxon>Bacillota</taxon>
        <taxon>Bacilli</taxon>
        <taxon>Lactobacillales</taxon>
        <taxon>Streptococcaceae</taxon>
        <taxon>Streptococcus</taxon>
    </lineage>
</organism>
<reference evidence="2" key="1">
    <citation type="submission" date="2016-06" db="EMBL/GenBank/DDBJ databases">
        <authorList>
            <person name="de Vries S.P.W."/>
            <person name="Hadjirin N.F."/>
            <person name="Lay E.M."/>
            <person name="Zadoks R.N."/>
            <person name="Peacock S.J."/>
            <person name="Parkhill J."/>
            <person name="Grant A.J."/>
            <person name="Mcdougall S."/>
            <person name="Holmes M.A."/>
        </authorList>
    </citation>
    <scope>NUCLEOTIDE SEQUENCE [LARGE SCALE GENOMIC DNA]</scope>
    <source>
        <strain evidence="2">NZ1587</strain>
    </source>
</reference>
<dbReference type="STRING" id="1856638.A9Q68_10185"/>
<dbReference type="AlphaFoldDB" id="A0A1L8MK48"/>
<name>A0A1L8MK48_9STRE</name>
<dbReference type="EMBL" id="LZDD01000005">
    <property type="protein sequence ID" value="OJF71081.1"/>
    <property type="molecule type" value="Genomic_DNA"/>
</dbReference>
<keyword evidence="2" id="KW-1185">Reference proteome</keyword>
<gene>
    <name evidence="1" type="ORF">A9Q68_10185</name>
</gene>
<dbReference type="RefSeq" id="WP_071794613.1">
    <property type="nucleotide sequence ID" value="NZ_LZDD01000005.1"/>
</dbReference>
<evidence type="ECO:0000313" key="2">
    <source>
        <dbReference type="Proteomes" id="UP000182015"/>
    </source>
</evidence>